<evidence type="ECO:0000256" key="3">
    <source>
        <dbReference type="ARBA" id="ARBA00022630"/>
    </source>
</evidence>
<dbReference type="InterPro" id="IPR036250">
    <property type="entry name" value="AcylCo_DH-like_C"/>
</dbReference>
<protein>
    <submittedName>
        <fullName evidence="8">Acyl-CoA dehydrogenase</fullName>
    </submittedName>
</protein>
<sequence length="370" mass="38178">MNTTIDDRPVTTPGQAVSAEEREALRESVADLIRRRGGMDTVRAASTRPGRTDESLWATLCAEIGVAALPIPEAHDGAGASFAETAVVLEELGRALSPVPAFSTALATAAILLSGDDTVAAQVLPGIASGETTATVCWAGAGGWDTPGVTADGGLLSGTAHYVVDGESADLFVVIAGGAGHELTLHVVAADADGVLVEALPTVDPTRPLARVGFSDTPAQALASAGDLPGRLRTYAWALLASEQVGGAQAALDLSVEYAQVRKQFGRSIGSFQALKHRMADMYVLVESARSLARAAIDAVVAGAPDAEALAASAHVYCSEAFSSVTGDAIQIHGGIGITWEHDIHLYFKRAQGSSQLFGQPHEALRLLRP</sequence>
<dbReference type="InterPro" id="IPR013786">
    <property type="entry name" value="AcylCoA_DH/ox_N"/>
</dbReference>
<feature type="domain" description="Acyl-CoA dehydrogenase/oxidase N-terminal" evidence="7">
    <location>
        <begin position="20"/>
        <end position="131"/>
    </location>
</feature>
<keyword evidence="3" id="KW-0285">Flavoprotein</keyword>
<comment type="cofactor">
    <cofactor evidence="1">
        <name>FAD</name>
        <dbReference type="ChEBI" id="CHEBI:57692"/>
    </cofactor>
</comment>
<evidence type="ECO:0000259" key="6">
    <source>
        <dbReference type="Pfam" id="PF00441"/>
    </source>
</evidence>
<evidence type="ECO:0000256" key="4">
    <source>
        <dbReference type="ARBA" id="ARBA00022827"/>
    </source>
</evidence>
<dbReference type="CDD" id="cd00567">
    <property type="entry name" value="ACAD"/>
    <property type="match status" value="1"/>
</dbReference>
<dbReference type="SUPFAM" id="SSF47203">
    <property type="entry name" value="Acyl-CoA dehydrogenase C-terminal domain-like"/>
    <property type="match status" value="1"/>
</dbReference>
<dbReference type="PANTHER" id="PTHR43884:SF20">
    <property type="entry name" value="ACYL-COA DEHYDROGENASE FADE28"/>
    <property type="match status" value="1"/>
</dbReference>
<dbReference type="PANTHER" id="PTHR43884">
    <property type="entry name" value="ACYL-COA DEHYDROGENASE"/>
    <property type="match status" value="1"/>
</dbReference>
<dbReference type="InterPro" id="IPR009075">
    <property type="entry name" value="AcylCo_DH/oxidase_C"/>
</dbReference>
<comment type="similarity">
    <text evidence="2">Belongs to the acyl-CoA dehydrogenase family.</text>
</comment>
<evidence type="ECO:0000256" key="1">
    <source>
        <dbReference type="ARBA" id="ARBA00001974"/>
    </source>
</evidence>
<reference evidence="8" key="1">
    <citation type="journal article" date="2021" name="Nat. Microbiol.">
        <title>Cocultivation of an ultrasmall environmental parasitic bacterium with lytic ability against bacteria associated with wastewater foams.</title>
        <authorList>
            <person name="Batinovic S."/>
            <person name="Rose J.J.A."/>
            <person name="Ratcliffe J."/>
            <person name="Seviour R.J."/>
            <person name="Petrovski S."/>
        </authorList>
    </citation>
    <scope>NUCLEOTIDE SEQUENCE</scope>
    <source>
        <strain evidence="8">CON44</strain>
    </source>
</reference>
<evidence type="ECO:0000313" key="8">
    <source>
        <dbReference type="EMBL" id="QHN40957.1"/>
    </source>
</evidence>
<keyword evidence="5" id="KW-0560">Oxidoreductase</keyword>
<dbReference type="Gene3D" id="2.40.110.10">
    <property type="entry name" value="Butyryl-CoA Dehydrogenase, subunit A, domain 2"/>
    <property type="match status" value="1"/>
</dbReference>
<accession>A0A857KNY7</accession>
<dbReference type="Gene3D" id="1.20.140.10">
    <property type="entry name" value="Butyryl-CoA Dehydrogenase, subunit A, domain 3"/>
    <property type="match status" value="1"/>
</dbReference>
<feature type="domain" description="Acyl-CoA dehydrogenase/oxidase C-terminal" evidence="6">
    <location>
        <begin position="239"/>
        <end position="357"/>
    </location>
</feature>
<dbReference type="GO" id="GO:0050660">
    <property type="term" value="F:flavin adenine dinucleotide binding"/>
    <property type="evidence" value="ECO:0007669"/>
    <property type="project" value="InterPro"/>
</dbReference>
<name>A0A857KNY7_9ACTN</name>
<dbReference type="Pfam" id="PF02771">
    <property type="entry name" value="Acyl-CoA_dh_N"/>
    <property type="match status" value="1"/>
</dbReference>
<evidence type="ECO:0000256" key="2">
    <source>
        <dbReference type="ARBA" id="ARBA00009347"/>
    </source>
</evidence>
<evidence type="ECO:0000256" key="5">
    <source>
        <dbReference type="ARBA" id="ARBA00023002"/>
    </source>
</evidence>
<evidence type="ECO:0000259" key="7">
    <source>
        <dbReference type="Pfam" id="PF02771"/>
    </source>
</evidence>
<organism evidence="8">
    <name type="scientific">Gordonia amarae</name>
    <dbReference type="NCBI Taxonomy" id="36821"/>
    <lineage>
        <taxon>Bacteria</taxon>
        <taxon>Bacillati</taxon>
        <taxon>Actinomycetota</taxon>
        <taxon>Actinomycetes</taxon>
        <taxon>Mycobacteriales</taxon>
        <taxon>Gordoniaceae</taxon>
        <taxon>Gordonia</taxon>
    </lineage>
</organism>
<keyword evidence="4" id="KW-0274">FAD</keyword>
<dbReference type="AlphaFoldDB" id="A0A857KNY7"/>
<dbReference type="RefSeq" id="WP_005184604.1">
    <property type="nucleotide sequence ID" value="NZ_CP045804.1"/>
</dbReference>
<dbReference type="InterPro" id="IPR009100">
    <property type="entry name" value="AcylCoA_DH/oxidase_NM_dom_sf"/>
</dbReference>
<proteinExistence type="inferred from homology"/>
<gene>
    <name evidence="8" type="ORF">GII30_18895</name>
</gene>
<dbReference type="Pfam" id="PF00441">
    <property type="entry name" value="Acyl-CoA_dh_1"/>
    <property type="match status" value="1"/>
</dbReference>
<dbReference type="GO" id="GO:0003995">
    <property type="term" value="F:acyl-CoA dehydrogenase activity"/>
    <property type="evidence" value="ECO:0007669"/>
    <property type="project" value="TreeGrafter"/>
</dbReference>
<dbReference type="Gene3D" id="1.10.540.10">
    <property type="entry name" value="Acyl-CoA dehydrogenase/oxidase, N-terminal domain"/>
    <property type="match status" value="1"/>
</dbReference>
<dbReference type="EMBL" id="CP045810">
    <property type="protein sequence ID" value="QHN40957.1"/>
    <property type="molecule type" value="Genomic_DNA"/>
</dbReference>
<dbReference type="SUPFAM" id="SSF56645">
    <property type="entry name" value="Acyl-CoA dehydrogenase NM domain-like"/>
    <property type="match status" value="1"/>
</dbReference>
<dbReference type="InterPro" id="IPR046373">
    <property type="entry name" value="Acyl-CoA_Oxase/DH_mid-dom_sf"/>
</dbReference>
<dbReference type="InterPro" id="IPR037069">
    <property type="entry name" value="AcylCoA_DH/ox_N_sf"/>
</dbReference>